<dbReference type="Proteomes" id="UP001218218">
    <property type="component" value="Unassembled WGS sequence"/>
</dbReference>
<organism evidence="4 5">
    <name type="scientific">Mycena albidolilacea</name>
    <dbReference type="NCBI Taxonomy" id="1033008"/>
    <lineage>
        <taxon>Eukaryota</taxon>
        <taxon>Fungi</taxon>
        <taxon>Dikarya</taxon>
        <taxon>Basidiomycota</taxon>
        <taxon>Agaricomycotina</taxon>
        <taxon>Agaricomycetes</taxon>
        <taxon>Agaricomycetidae</taxon>
        <taxon>Agaricales</taxon>
        <taxon>Marasmiineae</taxon>
        <taxon>Mycenaceae</taxon>
        <taxon>Mycena</taxon>
    </lineage>
</organism>
<gene>
    <name evidence="4" type="ORF">DFH08DRAFT_1080065</name>
</gene>
<accession>A0AAD7A1K2</accession>
<dbReference type="EMBL" id="JARIHO010000018">
    <property type="protein sequence ID" value="KAJ7347752.1"/>
    <property type="molecule type" value="Genomic_DNA"/>
</dbReference>
<evidence type="ECO:0000256" key="1">
    <source>
        <dbReference type="SAM" id="MobiDB-lite"/>
    </source>
</evidence>
<protein>
    <recommendedName>
        <fullName evidence="6">CxC5 like cysteine cluster associated with KDZ domain-containing protein</fullName>
    </recommendedName>
</protein>
<evidence type="ECO:0000259" key="2">
    <source>
        <dbReference type="Pfam" id="PF18718"/>
    </source>
</evidence>
<feature type="domain" description="CxC6 like cysteine cluster associated with KDZ" evidence="3">
    <location>
        <begin position="347"/>
        <end position="383"/>
    </location>
</feature>
<comment type="caution">
    <text evidence="4">The sequence shown here is derived from an EMBL/GenBank/DDBJ whole genome shotgun (WGS) entry which is preliminary data.</text>
</comment>
<evidence type="ECO:0000259" key="3">
    <source>
        <dbReference type="Pfam" id="PF18721"/>
    </source>
</evidence>
<dbReference type="InterPro" id="IPR040898">
    <property type="entry name" value="CxC6"/>
</dbReference>
<dbReference type="Pfam" id="PF18721">
    <property type="entry name" value="CxC6"/>
    <property type="match status" value="1"/>
</dbReference>
<proteinExistence type="predicted"/>
<name>A0AAD7A1K2_9AGAR</name>
<feature type="region of interest" description="Disordered" evidence="1">
    <location>
        <begin position="413"/>
        <end position="432"/>
    </location>
</feature>
<keyword evidence="5" id="KW-1185">Reference proteome</keyword>
<sequence length="720" mass="82438">MDFQKICDALRSCPEVAQTFTHADVVKYIELVSLLKPTPALAYLQPSHQSSVPPATLPANVHEFLRACFNVPDETAKLAWKLFQQIAWDFEPTPDEQKANRIKHVKLFLRHGIEQQIGVHSLSPPTRVCLDPDCGQSLFSDPSVLRDKELTELKDHPITIFTLDLGAVPGFSTSLYCRNCHTRYYHNYYVHDRATTRTYYLQDNIPAFIQSAEHFYTSADLCELFANMMATAWTSATNCARIYNTSISQNSLEPLMPTSWPNLDMDVEDVYNSFFLYALLFDHHERGDIFELQHNAPSQAERLRPALEARNFRMAGTGQEEWNHICDLCCYIYQDDTGRWMYIRSNITDGYNMGHFCCTVHDCQNRLRSVKDSFCAEHQPLKKHLADHREAELYHYQKGKAMFQLKDRLQRAKASTPSNSFPPPPHNSIQTSRLPASQLETVATGGDLLPDAGDPWDTDTAPTNFDVGEETEYTCEGKSSLGNRKIKAFFGRRSTHNEQLSAWSCGIIAGRATFFGSEAPNAVREFWMKLFPTKASVPAVLWHDNNCSIVKMLRNDADEYKRTYFDHVALPVDVFHFKSKHKETDIDCGANCNPYIWPELRTADGKWRFNSSAAEQANAWFGGFQSIVREMPVERYNFFLDEMIKRRNRTLIKDLQRRGKNPGSIPREVLLDEYHADEIESSAADYDSETFGWDGIEYAGEQFSGAYNRSYDVPGLEQFF</sequence>
<dbReference type="InterPro" id="IPR041539">
    <property type="entry name" value="CxC5"/>
</dbReference>
<reference evidence="4" key="1">
    <citation type="submission" date="2023-03" db="EMBL/GenBank/DDBJ databases">
        <title>Massive genome expansion in bonnet fungi (Mycena s.s.) driven by repeated elements and novel gene families across ecological guilds.</title>
        <authorList>
            <consortium name="Lawrence Berkeley National Laboratory"/>
            <person name="Harder C.B."/>
            <person name="Miyauchi S."/>
            <person name="Viragh M."/>
            <person name="Kuo A."/>
            <person name="Thoen E."/>
            <person name="Andreopoulos B."/>
            <person name="Lu D."/>
            <person name="Skrede I."/>
            <person name="Drula E."/>
            <person name="Henrissat B."/>
            <person name="Morin E."/>
            <person name="Kohler A."/>
            <person name="Barry K."/>
            <person name="LaButti K."/>
            <person name="Morin E."/>
            <person name="Salamov A."/>
            <person name="Lipzen A."/>
            <person name="Mereny Z."/>
            <person name="Hegedus B."/>
            <person name="Baldrian P."/>
            <person name="Stursova M."/>
            <person name="Weitz H."/>
            <person name="Taylor A."/>
            <person name="Grigoriev I.V."/>
            <person name="Nagy L.G."/>
            <person name="Martin F."/>
            <person name="Kauserud H."/>
        </authorList>
    </citation>
    <scope>NUCLEOTIDE SEQUENCE</scope>
    <source>
        <strain evidence="4">CBHHK002</strain>
    </source>
</reference>
<dbReference type="AlphaFoldDB" id="A0AAD7A1K2"/>
<dbReference type="Pfam" id="PF18718">
    <property type="entry name" value="CxC5"/>
    <property type="match status" value="1"/>
</dbReference>
<evidence type="ECO:0008006" key="6">
    <source>
        <dbReference type="Google" id="ProtNLM"/>
    </source>
</evidence>
<evidence type="ECO:0000313" key="5">
    <source>
        <dbReference type="Proteomes" id="UP001218218"/>
    </source>
</evidence>
<evidence type="ECO:0000313" key="4">
    <source>
        <dbReference type="EMBL" id="KAJ7347752.1"/>
    </source>
</evidence>
<feature type="domain" description="CxC5 like cysteine cluster associated with KDZ" evidence="2">
    <location>
        <begin position="118"/>
        <end position="246"/>
    </location>
</feature>